<comment type="caution">
    <text evidence="1">The sequence shown here is derived from an EMBL/GenBank/DDBJ whole genome shotgun (WGS) entry which is preliminary data.</text>
</comment>
<name>A0ABV0PTD3_9TELE</name>
<accession>A0ABV0PTD3</accession>
<sequence length="104" mass="12204">MGLNEIFPQVVHSQSRIFVEYFVEVQAISQVFVNVQEEEVIITTVYWIDPESKSYSAMSVATSHRIGDRSWGLIHKRVRSLYTKCLRRMIWTKKIVIKGNKCLR</sequence>
<dbReference type="EMBL" id="JAHRIO010085521">
    <property type="protein sequence ID" value="MEQ2186745.1"/>
    <property type="molecule type" value="Genomic_DNA"/>
</dbReference>
<protein>
    <submittedName>
        <fullName evidence="1">Uncharacterized protein</fullName>
    </submittedName>
</protein>
<evidence type="ECO:0000313" key="1">
    <source>
        <dbReference type="EMBL" id="MEQ2186745.1"/>
    </source>
</evidence>
<evidence type="ECO:0000313" key="2">
    <source>
        <dbReference type="Proteomes" id="UP001476798"/>
    </source>
</evidence>
<dbReference type="Proteomes" id="UP001476798">
    <property type="component" value="Unassembled WGS sequence"/>
</dbReference>
<keyword evidence="2" id="KW-1185">Reference proteome</keyword>
<organism evidence="1 2">
    <name type="scientific">Goodea atripinnis</name>
    <dbReference type="NCBI Taxonomy" id="208336"/>
    <lineage>
        <taxon>Eukaryota</taxon>
        <taxon>Metazoa</taxon>
        <taxon>Chordata</taxon>
        <taxon>Craniata</taxon>
        <taxon>Vertebrata</taxon>
        <taxon>Euteleostomi</taxon>
        <taxon>Actinopterygii</taxon>
        <taxon>Neopterygii</taxon>
        <taxon>Teleostei</taxon>
        <taxon>Neoteleostei</taxon>
        <taxon>Acanthomorphata</taxon>
        <taxon>Ovalentaria</taxon>
        <taxon>Atherinomorphae</taxon>
        <taxon>Cyprinodontiformes</taxon>
        <taxon>Goodeidae</taxon>
        <taxon>Goodea</taxon>
    </lineage>
</organism>
<reference evidence="1 2" key="1">
    <citation type="submission" date="2021-06" db="EMBL/GenBank/DDBJ databases">
        <authorList>
            <person name="Palmer J.M."/>
        </authorList>
    </citation>
    <scope>NUCLEOTIDE SEQUENCE [LARGE SCALE GENOMIC DNA]</scope>
    <source>
        <strain evidence="1 2">GA_2019</strain>
        <tissue evidence="1">Muscle</tissue>
    </source>
</reference>
<proteinExistence type="predicted"/>
<gene>
    <name evidence="1" type="ORF">GOODEAATRI_031742</name>
</gene>